<keyword evidence="1" id="KW-0106">Calcium</keyword>
<accession>A0ABR1E6L7</accession>
<dbReference type="Gene3D" id="1.10.238.10">
    <property type="entry name" value="EF-hand"/>
    <property type="match status" value="1"/>
</dbReference>
<evidence type="ECO:0000313" key="6">
    <source>
        <dbReference type="EMBL" id="KAK6757905.1"/>
    </source>
</evidence>
<feature type="compositionally biased region" description="Polar residues" evidence="3">
    <location>
        <begin position="440"/>
        <end position="457"/>
    </location>
</feature>
<dbReference type="PROSITE" id="PS50222">
    <property type="entry name" value="EF_HAND_2"/>
    <property type="match status" value="1"/>
</dbReference>
<name>A0ABR1E6L7_NECAM</name>
<reference evidence="6 7" key="1">
    <citation type="submission" date="2023-08" db="EMBL/GenBank/DDBJ databases">
        <title>A Necator americanus chromosomal reference genome.</title>
        <authorList>
            <person name="Ilik V."/>
            <person name="Petrzelkova K.J."/>
            <person name="Pardy F."/>
            <person name="Fuh T."/>
            <person name="Niatou-Singa F.S."/>
            <person name="Gouil Q."/>
            <person name="Baker L."/>
            <person name="Ritchie M.E."/>
            <person name="Jex A.R."/>
            <person name="Gazzola D."/>
            <person name="Li H."/>
            <person name="Toshio Fujiwara R."/>
            <person name="Zhan B."/>
            <person name="Aroian R.V."/>
            <person name="Pafco B."/>
            <person name="Schwarz E.M."/>
        </authorList>
    </citation>
    <scope>NUCLEOTIDE SEQUENCE [LARGE SCALE GENOMIC DNA]</scope>
    <source>
        <strain evidence="6 7">Aroian</strain>
        <tissue evidence="6">Whole animal</tissue>
    </source>
</reference>
<feature type="compositionally biased region" description="Pro residues" evidence="3">
    <location>
        <begin position="462"/>
        <end position="477"/>
    </location>
</feature>
<feature type="domain" description="EH" evidence="4">
    <location>
        <begin position="217"/>
        <end position="311"/>
    </location>
</feature>
<dbReference type="InterPro" id="IPR011992">
    <property type="entry name" value="EF-hand-dom_pair"/>
</dbReference>
<feature type="region of interest" description="Disordered" evidence="3">
    <location>
        <begin position="389"/>
        <end position="410"/>
    </location>
</feature>
<feature type="compositionally biased region" description="Pro residues" evidence="3">
    <location>
        <begin position="395"/>
        <end position="405"/>
    </location>
</feature>
<sequence length="576" mass="64305">MDSIDEEYDRLVEHLHDCTRKAQSSKTTKRGLSPETLELINHEPYELRQNLKERRAEVSAGAAEEGKSIRYARRDFANREARMSALRNPNGTSEDQKRRCIWQVQQNKRTAGRPPTRWSDFFTESLKGKLDALRVPSERRNHWATLARDRDKWKDYWRRKTGVKSSVTLHMAADHESRPLYFANGDFAKTVADIIASPRRGKAYASQDALYEISERQREYYTKCFRHLMKTTQGTTSLEGALNGGDLRVVHFFRRSGLDNDSLSRIWSLSDVNEDGWLDINEFSTAMHLIVLKVKGQVAIPFCLPFCLRPPLGPPRSNSQVQISPVTSTSAVQGPPSSGSWDQFDAVDFAVHNSINTTKKNTHLAEFSDVPPLLVDSRPTAVKQTVPLLALKSPSGPPPQPPPRPQQRGHIRSASLDMMKQVQISHSGLPLTSGDRRASDSTSTAVEQGTALTTSGGSIPAAVPPPIPQRVSPPAPIPRKTSTAETQTEGQFVEVSEIERFIAGFDTQIADLLGDESDATEGKGVERWARRCEGLRAQNAELEAERARMAQVRVQLELRLQELEEGSSKGRKPTSL</sequence>
<dbReference type="PANTHER" id="PTHR11216">
    <property type="entry name" value="EH DOMAIN"/>
    <property type="match status" value="1"/>
</dbReference>
<dbReference type="PROSITE" id="PS00018">
    <property type="entry name" value="EF_HAND_1"/>
    <property type="match status" value="1"/>
</dbReference>
<dbReference type="InterPro" id="IPR002048">
    <property type="entry name" value="EF_hand_dom"/>
</dbReference>
<feature type="coiled-coil region" evidence="2">
    <location>
        <begin position="525"/>
        <end position="566"/>
    </location>
</feature>
<dbReference type="PROSITE" id="PS50031">
    <property type="entry name" value="EH"/>
    <property type="match status" value="1"/>
</dbReference>
<feature type="region of interest" description="Disordered" evidence="3">
    <location>
        <begin position="427"/>
        <end position="490"/>
    </location>
</feature>
<feature type="domain" description="EF-hand" evidence="5">
    <location>
        <begin position="258"/>
        <end position="293"/>
    </location>
</feature>
<feature type="region of interest" description="Disordered" evidence="3">
    <location>
        <begin position="317"/>
        <end position="339"/>
    </location>
</feature>
<keyword evidence="2" id="KW-0175">Coiled coil</keyword>
<dbReference type="Pfam" id="PF12763">
    <property type="entry name" value="EH"/>
    <property type="match status" value="1"/>
</dbReference>
<keyword evidence="7" id="KW-1185">Reference proteome</keyword>
<evidence type="ECO:0000259" key="5">
    <source>
        <dbReference type="PROSITE" id="PS50222"/>
    </source>
</evidence>
<comment type="caution">
    <text evidence="6">The sequence shown here is derived from an EMBL/GenBank/DDBJ whole genome shotgun (WGS) entry which is preliminary data.</text>
</comment>
<gene>
    <name evidence="6" type="primary">Necator_chrV.g20412</name>
    <name evidence="6" type="ORF">RB195_015619</name>
</gene>
<proteinExistence type="predicted"/>
<dbReference type="CDD" id="cd00052">
    <property type="entry name" value="EH"/>
    <property type="match status" value="1"/>
</dbReference>
<dbReference type="Proteomes" id="UP001303046">
    <property type="component" value="Unassembled WGS sequence"/>
</dbReference>
<evidence type="ECO:0000256" key="2">
    <source>
        <dbReference type="SAM" id="Coils"/>
    </source>
</evidence>
<organism evidence="6 7">
    <name type="scientific">Necator americanus</name>
    <name type="common">Human hookworm</name>
    <dbReference type="NCBI Taxonomy" id="51031"/>
    <lineage>
        <taxon>Eukaryota</taxon>
        <taxon>Metazoa</taxon>
        <taxon>Ecdysozoa</taxon>
        <taxon>Nematoda</taxon>
        <taxon>Chromadorea</taxon>
        <taxon>Rhabditida</taxon>
        <taxon>Rhabditina</taxon>
        <taxon>Rhabditomorpha</taxon>
        <taxon>Strongyloidea</taxon>
        <taxon>Ancylostomatidae</taxon>
        <taxon>Bunostominae</taxon>
        <taxon>Necator</taxon>
    </lineage>
</organism>
<dbReference type="SUPFAM" id="SSF47473">
    <property type="entry name" value="EF-hand"/>
    <property type="match status" value="1"/>
</dbReference>
<dbReference type="InterPro" id="IPR000261">
    <property type="entry name" value="EH_dom"/>
</dbReference>
<dbReference type="EMBL" id="JAVFWL010000005">
    <property type="protein sequence ID" value="KAK6757905.1"/>
    <property type="molecule type" value="Genomic_DNA"/>
</dbReference>
<evidence type="ECO:0000256" key="1">
    <source>
        <dbReference type="ARBA" id="ARBA00022837"/>
    </source>
</evidence>
<feature type="compositionally biased region" description="Polar residues" evidence="3">
    <location>
        <begin position="480"/>
        <end position="490"/>
    </location>
</feature>
<protein>
    <recommendedName>
        <fullName evidence="8">EF hand</fullName>
    </recommendedName>
</protein>
<dbReference type="InterPro" id="IPR018247">
    <property type="entry name" value="EF_Hand_1_Ca_BS"/>
</dbReference>
<evidence type="ECO:0000256" key="3">
    <source>
        <dbReference type="SAM" id="MobiDB-lite"/>
    </source>
</evidence>
<evidence type="ECO:0000259" key="4">
    <source>
        <dbReference type="PROSITE" id="PS50031"/>
    </source>
</evidence>
<evidence type="ECO:0008006" key="8">
    <source>
        <dbReference type="Google" id="ProtNLM"/>
    </source>
</evidence>
<dbReference type="PANTHER" id="PTHR11216:SF174">
    <property type="entry name" value="GH06923P"/>
    <property type="match status" value="1"/>
</dbReference>
<dbReference type="SMART" id="SM00027">
    <property type="entry name" value="EH"/>
    <property type="match status" value="1"/>
</dbReference>
<evidence type="ECO:0000313" key="7">
    <source>
        <dbReference type="Proteomes" id="UP001303046"/>
    </source>
</evidence>